<dbReference type="GO" id="GO:0009432">
    <property type="term" value="P:SOS response"/>
    <property type="evidence" value="ECO:0007669"/>
    <property type="project" value="TreeGrafter"/>
</dbReference>
<dbReference type="GO" id="GO:0046872">
    <property type="term" value="F:metal ion binding"/>
    <property type="evidence" value="ECO:0007669"/>
    <property type="project" value="UniProtKB-KW"/>
</dbReference>
<dbReference type="EMBL" id="JACPUR010000019">
    <property type="protein sequence ID" value="MBI3127883.1"/>
    <property type="molecule type" value="Genomic_DNA"/>
</dbReference>
<feature type="domain" description="ATP-grasp" evidence="11">
    <location>
        <begin position="104"/>
        <end position="287"/>
    </location>
</feature>
<evidence type="ECO:0000256" key="4">
    <source>
        <dbReference type="ARBA" id="ARBA00022723"/>
    </source>
</evidence>
<keyword evidence="3 12" id="KW-0436">Ligase</keyword>
<dbReference type="PANTHER" id="PTHR21621:SF0">
    <property type="entry name" value="BETA-CITRYLGLUTAMATE SYNTHASE B-RELATED"/>
    <property type="match status" value="1"/>
</dbReference>
<evidence type="ECO:0000313" key="12">
    <source>
        <dbReference type="EMBL" id="MBI3127883.1"/>
    </source>
</evidence>
<reference evidence="12" key="1">
    <citation type="submission" date="2020-07" db="EMBL/GenBank/DDBJ databases">
        <title>Huge and variable diversity of episymbiotic CPR bacteria and DPANN archaea in groundwater ecosystems.</title>
        <authorList>
            <person name="He C.Y."/>
            <person name="Keren R."/>
            <person name="Whittaker M."/>
            <person name="Farag I.F."/>
            <person name="Doudna J."/>
            <person name="Cate J.H.D."/>
            <person name="Banfield J.F."/>
        </authorList>
    </citation>
    <scope>NUCLEOTIDE SEQUENCE</scope>
    <source>
        <strain evidence="12">NC_groundwater_763_Ag_S-0.2um_68_21</strain>
    </source>
</reference>
<evidence type="ECO:0000256" key="5">
    <source>
        <dbReference type="ARBA" id="ARBA00022741"/>
    </source>
</evidence>
<keyword evidence="8" id="KW-0648">Protein biosynthesis</keyword>
<organism evidence="12 13">
    <name type="scientific">Tectimicrobiota bacterium</name>
    <dbReference type="NCBI Taxonomy" id="2528274"/>
    <lineage>
        <taxon>Bacteria</taxon>
        <taxon>Pseudomonadati</taxon>
        <taxon>Nitrospinota/Tectimicrobiota group</taxon>
        <taxon>Candidatus Tectimicrobiota</taxon>
    </lineage>
</organism>
<proteinExistence type="predicted"/>
<evidence type="ECO:0000256" key="8">
    <source>
        <dbReference type="ARBA" id="ARBA00022917"/>
    </source>
</evidence>
<gene>
    <name evidence="12" type="ORF">HYZ11_09790</name>
</gene>
<dbReference type="PROSITE" id="PS50975">
    <property type="entry name" value="ATP_GRASP"/>
    <property type="match status" value="1"/>
</dbReference>
<evidence type="ECO:0000256" key="9">
    <source>
        <dbReference type="ARBA" id="ARBA00023211"/>
    </source>
</evidence>
<keyword evidence="6 10" id="KW-0067">ATP-binding</keyword>
<dbReference type="Pfam" id="PF18030">
    <property type="entry name" value="Rimk_N"/>
    <property type="match status" value="1"/>
</dbReference>
<evidence type="ECO:0000256" key="10">
    <source>
        <dbReference type="PROSITE-ProRule" id="PRU00409"/>
    </source>
</evidence>
<dbReference type="InterPro" id="IPR013815">
    <property type="entry name" value="ATP_grasp_subdomain_1"/>
</dbReference>
<dbReference type="InterPro" id="IPR013651">
    <property type="entry name" value="ATP-grasp_RimK-type"/>
</dbReference>
<dbReference type="Proteomes" id="UP000782312">
    <property type="component" value="Unassembled WGS sequence"/>
</dbReference>
<keyword evidence="4" id="KW-0479">Metal-binding</keyword>
<dbReference type="Pfam" id="PF08443">
    <property type="entry name" value="RimK"/>
    <property type="match status" value="1"/>
</dbReference>
<dbReference type="Gene3D" id="3.40.50.20">
    <property type="match status" value="1"/>
</dbReference>
<dbReference type="Gene3D" id="3.30.1490.20">
    <property type="entry name" value="ATP-grasp fold, A domain"/>
    <property type="match status" value="1"/>
</dbReference>
<comment type="cofactor">
    <cofactor evidence="1">
        <name>Mn(2+)</name>
        <dbReference type="ChEBI" id="CHEBI:29035"/>
    </cofactor>
</comment>
<keyword evidence="5 10" id="KW-0547">Nucleotide-binding</keyword>
<accession>A0A932HZF3</accession>
<dbReference type="GO" id="GO:0005524">
    <property type="term" value="F:ATP binding"/>
    <property type="evidence" value="ECO:0007669"/>
    <property type="project" value="UniProtKB-UniRule"/>
</dbReference>
<keyword evidence="9" id="KW-0464">Manganese</keyword>
<comment type="cofactor">
    <cofactor evidence="2">
        <name>Mg(2+)</name>
        <dbReference type="ChEBI" id="CHEBI:18420"/>
    </cofactor>
</comment>
<dbReference type="GO" id="GO:0018169">
    <property type="term" value="F:ribosomal S6-glutamic acid ligase activity"/>
    <property type="evidence" value="ECO:0007669"/>
    <property type="project" value="TreeGrafter"/>
</dbReference>
<evidence type="ECO:0000313" key="13">
    <source>
        <dbReference type="Proteomes" id="UP000782312"/>
    </source>
</evidence>
<dbReference type="AlphaFoldDB" id="A0A932HZF3"/>
<dbReference type="InterPro" id="IPR004666">
    <property type="entry name" value="Rp_bS6_RimK/Lys_biosynth_LsyX"/>
</dbReference>
<protein>
    <submittedName>
        <fullName evidence="12">RimK family alpha-L-glutamate ligase</fullName>
    </submittedName>
</protein>
<evidence type="ECO:0000256" key="1">
    <source>
        <dbReference type="ARBA" id="ARBA00001936"/>
    </source>
</evidence>
<dbReference type="GO" id="GO:0005737">
    <property type="term" value="C:cytoplasm"/>
    <property type="evidence" value="ECO:0007669"/>
    <property type="project" value="TreeGrafter"/>
</dbReference>
<evidence type="ECO:0000259" key="11">
    <source>
        <dbReference type="PROSITE" id="PS50975"/>
    </source>
</evidence>
<sequence length="293" mass="31234">MRLVMLCRDPRLYSVRRLAEAAGARGHAVRVLEPYRFSLGLGGGRLSLRYASRPFGGADLFLPRLGAGISEHSLALLRHLHAARFLVINSPASIEIARDKLRTLQLLAGRGLPVPRTAFAPDPARLDEALSAVGGPPAVLKPPRGTQGKGVTLAASREEARAVAEFMWSLEREVLVQEYVPRGRKGDLRLLVVGGGVAGAVRRRAARGEFRSNLHQGGSAARARPSKEARELALRAAALCGLEIAGVDLLESERGLLVLEVNAAPGFEAIEQSGGGDIASRIVSHLEGRVPKA</sequence>
<evidence type="ECO:0000256" key="3">
    <source>
        <dbReference type="ARBA" id="ARBA00022598"/>
    </source>
</evidence>
<evidence type="ECO:0000256" key="7">
    <source>
        <dbReference type="ARBA" id="ARBA00022842"/>
    </source>
</evidence>
<dbReference type="NCBIfam" id="TIGR00768">
    <property type="entry name" value="rimK_fam"/>
    <property type="match status" value="1"/>
</dbReference>
<evidence type="ECO:0000256" key="2">
    <source>
        <dbReference type="ARBA" id="ARBA00001946"/>
    </source>
</evidence>
<dbReference type="PANTHER" id="PTHR21621">
    <property type="entry name" value="RIBOSOMAL PROTEIN S6 MODIFICATION PROTEIN"/>
    <property type="match status" value="1"/>
</dbReference>
<dbReference type="GO" id="GO:0006412">
    <property type="term" value="P:translation"/>
    <property type="evidence" value="ECO:0007669"/>
    <property type="project" value="UniProtKB-KW"/>
</dbReference>
<name>A0A932HZF3_UNCTE</name>
<evidence type="ECO:0000256" key="6">
    <source>
        <dbReference type="ARBA" id="ARBA00022840"/>
    </source>
</evidence>
<dbReference type="SUPFAM" id="SSF56059">
    <property type="entry name" value="Glutathione synthetase ATP-binding domain-like"/>
    <property type="match status" value="1"/>
</dbReference>
<dbReference type="InterPro" id="IPR011761">
    <property type="entry name" value="ATP-grasp"/>
</dbReference>
<dbReference type="InterPro" id="IPR041107">
    <property type="entry name" value="Rimk_N"/>
</dbReference>
<dbReference type="Gene3D" id="3.30.470.20">
    <property type="entry name" value="ATP-grasp fold, B domain"/>
    <property type="match status" value="1"/>
</dbReference>
<comment type="caution">
    <text evidence="12">The sequence shown here is derived from an EMBL/GenBank/DDBJ whole genome shotgun (WGS) entry which is preliminary data.</text>
</comment>
<keyword evidence="7" id="KW-0460">Magnesium</keyword>